<dbReference type="Pfam" id="PF13668">
    <property type="entry name" value="Ferritin_2"/>
    <property type="match status" value="1"/>
</dbReference>
<dbReference type="OrthoDB" id="1001765at2759"/>
<evidence type="ECO:0000313" key="2">
    <source>
        <dbReference type="Proteomes" id="UP000310066"/>
    </source>
</evidence>
<dbReference type="AlphaFoldDB" id="A0A4U0V5Y6"/>
<proteinExistence type="predicted"/>
<reference evidence="1 2" key="1">
    <citation type="submission" date="2017-03" db="EMBL/GenBank/DDBJ databases">
        <title>Genomes of endolithic fungi from Antarctica.</title>
        <authorList>
            <person name="Coleine C."/>
            <person name="Masonjones S."/>
            <person name="Stajich J.E."/>
        </authorList>
    </citation>
    <scope>NUCLEOTIDE SEQUENCE [LARGE SCALE GENOMIC DNA]</scope>
    <source>
        <strain evidence="1 2">CCFEE 5311</strain>
    </source>
</reference>
<accession>A0A4U0V5Y6</accession>
<comment type="caution">
    <text evidence="1">The sequence shown here is derived from an EMBL/GenBank/DDBJ whole genome shotgun (WGS) entry which is preliminary data.</text>
</comment>
<gene>
    <name evidence="1" type="ORF">B0A54_05737</name>
</gene>
<sequence length="141" mass="15497">MPPFVFVTNDVELNGRDLKQTTKANNETGSAAYIMQPWAGIRHNMSSKSDATYDVRAQAGCPTNDISVVLEQHSHTNQLKMLDNSIVTASVAVASVVSALPSELSKRANIDTTVLQVALTLEHLENVFYKQALKNFSQEDF</sequence>
<dbReference type="STRING" id="329885.A0A4U0V5Y6"/>
<organism evidence="1 2">
    <name type="scientific">Friedmanniomyces endolithicus</name>
    <dbReference type="NCBI Taxonomy" id="329885"/>
    <lineage>
        <taxon>Eukaryota</taxon>
        <taxon>Fungi</taxon>
        <taxon>Dikarya</taxon>
        <taxon>Ascomycota</taxon>
        <taxon>Pezizomycotina</taxon>
        <taxon>Dothideomycetes</taxon>
        <taxon>Dothideomycetidae</taxon>
        <taxon>Mycosphaerellales</taxon>
        <taxon>Teratosphaeriaceae</taxon>
        <taxon>Friedmanniomyces</taxon>
    </lineage>
</organism>
<name>A0A4U0V5Y6_9PEZI</name>
<protein>
    <submittedName>
        <fullName evidence="1">Uncharacterized protein</fullName>
    </submittedName>
</protein>
<dbReference type="EMBL" id="NAJP01000019">
    <property type="protein sequence ID" value="TKA43256.1"/>
    <property type="molecule type" value="Genomic_DNA"/>
</dbReference>
<evidence type="ECO:0000313" key="1">
    <source>
        <dbReference type="EMBL" id="TKA43256.1"/>
    </source>
</evidence>
<dbReference type="Proteomes" id="UP000310066">
    <property type="component" value="Unassembled WGS sequence"/>
</dbReference>